<accession>A0ABV0T8I0</accession>
<proteinExistence type="predicted"/>
<reference evidence="2 3" key="1">
    <citation type="submission" date="2021-06" db="EMBL/GenBank/DDBJ databases">
        <authorList>
            <person name="Palmer J.M."/>
        </authorList>
    </citation>
    <scope>NUCLEOTIDE SEQUENCE [LARGE SCALE GENOMIC DNA]</scope>
    <source>
        <strain evidence="3">if_2019</strain>
        <tissue evidence="2">Muscle</tissue>
    </source>
</reference>
<protein>
    <submittedName>
        <fullName evidence="2">Uncharacterized protein</fullName>
    </submittedName>
</protein>
<organism evidence="2 3">
    <name type="scientific">Ilyodon furcidens</name>
    <name type="common">goldbreast splitfin</name>
    <dbReference type="NCBI Taxonomy" id="33524"/>
    <lineage>
        <taxon>Eukaryota</taxon>
        <taxon>Metazoa</taxon>
        <taxon>Chordata</taxon>
        <taxon>Craniata</taxon>
        <taxon>Vertebrata</taxon>
        <taxon>Euteleostomi</taxon>
        <taxon>Actinopterygii</taxon>
        <taxon>Neopterygii</taxon>
        <taxon>Teleostei</taxon>
        <taxon>Neoteleostei</taxon>
        <taxon>Acanthomorphata</taxon>
        <taxon>Ovalentaria</taxon>
        <taxon>Atherinomorphae</taxon>
        <taxon>Cyprinodontiformes</taxon>
        <taxon>Goodeidae</taxon>
        <taxon>Ilyodon</taxon>
    </lineage>
</organism>
<evidence type="ECO:0000256" key="1">
    <source>
        <dbReference type="SAM" id="MobiDB-lite"/>
    </source>
</evidence>
<evidence type="ECO:0000313" key="2">
    <source>
        <dbReference type="EMBL" id="MEQ2229174.1"/>
    </source>
</evidence>
<keyword evidence="3" id="KW-1185">Reference proteome</keyword>
<dbReference type="EMBL" id="JAHRIQ010024639">
    <property type="protein sequence ID" value="MEQ2229174.1"/>
    <property type="molecule type" value="Genomic_DNA"/>
</dbReference>
<name>A0ABV0T8I0_9TELE</name>
<dbReference type="Proteomes" id="UP001482620">
    <property type="component" value="Unassembled WGS sequence"/>
</dbReference>
<feature type="region of interest" description="Disordered" evidence="1">
    <location>
        <begin position="1"/>
        <end position="64"/>
    </location>
</feature>
<gene>
    <name evidence="2" type="ORF">ILYODFUR_016244</name>
</gene>
<comment type="caution">
    <text evidence="2">The sequence shown here is derived from an EMBL/GenBank/DDBJ whole genome shotgun (WGS) entry which is preliminary data.</text>
</comment>
<evidence type="ECO:0000313" key="3">
    <source>
        <dbReference type="Proteomes" id="UP001482620"/>
    </source>
</evidence>
<sequence length="130" mass="14603">MISAIHPFSRPASSIQGHGGAGAYLQQSTGERRGPPWTGHQSIAGQHRDTQNKQPCNPLTPKGNLEKSINLTVMFLDYGRKPEYPERTHTCMGRRCKLHAERPLARSRTQDLLATRQQCYQLRVALILTI</sequence>